<accession>A0A6G1SKI3</accession>
<feature type="domain" description="Palmitoyltransferase DHHC" evidence="8">
    <location>
        <begin position="98"/>
        <end position="232"/>
    </location>
</feature>
<comment type="domain">
    <text evidence="7">The DHHC domain is required for palmitoyltransferase activity.</text>
</comment>
<feature type="transmembrane region" description="Helical" evidence="7">
    <location>
        <begin position="141"/>
        <end position="161"/>
    </location>
</feature>
<feature type="transmembrane region" description="Helical" evidence="7">
    <location>
        <begin position="43"/>
        <end position="61"/>
    </location>
</feature>
<evidence type="ECO:0000256" key="2">
    <source>
        <dbReference type="ARBA" id="ARBA00022679"/>
    </source>
</evidence>
<dbReference type="Pfam" id="PF01529">
    <property type="entry name" value="DHHC"/>
    <property type="match status" value="1"/>
</dbReference>
<dbReference type="AlphaFoldDB" id="A0A6G1SKI3"/>
<evidence type="ECO:0000256" key="3">
    <source>
        <dbReference type="ARBA" id="ARBA00022692"/>
    </source>
</evidence>
<keyword evidence="5 7" id="KW-0472">Membrane</keyword>
<evidence type="ECO:0000259" key="8">
    <source>
        <dbReference type="Pfam" id="PF01529"/>
    </source>
</evidence>
<keyword evidence="4 7" id="KW-1133">Transmembrane helix</keyword>
<reference evidence="9" key="1">
    <citation type="submission" date="2018-10" db="EMBL/GenBank/DDBJ databases">
        <title>Transcriptome assembly of Aceria tosichella (Wheat curl mite) Type 2.</title>
        <authorList>
            <person name="Scully E.D."/>
            <person name="Geib S.M."/>
            <person name="Palmer N.A."/>
            <person name="Gupta A.K."/>
            <person name="Sarath G."/>
            <person name="Tatineni S."/>
        </authorList>
    </citation>
    <scope>NUCLEOTIDE SEQUENCE</scope>
    <source>
        <strain evidence="9">LincolnNE</strain>
    </source>
</reference>
<protein>
    <recommendedName>
        <fullName evidence="7">Palmitoyltransferase</fullName>
        <ecNumber evidence="7">2.3.1.225</ecNumber>
    </recommendedName>
</protein>
<evidence type="ECO:0000256" key="6">
    <source>
        <dbReference type="ARBA" id="ARBA00023315"/>
    </source>
</evidence>
<proteinExistence type="inferred from homology"/>
<comment type="catalytic activity">
    <reaction evidence="7">
        <text>L-cysteinyl-[protein] + hexadecanoyl-CoA = S-hexadecanoyl-L-cysteinyl-[protein] + CoA</text>
        <dbReference type="Rhea" id="RHEA:36683"/>
        <dbReference type="Rhea" id="RHEA-COMP:10131"/>
        <dbReference type="Rhea" id="RHEA-COMP:11032"/>
        <dbReference type="ChEBI" id="CHEBI:29950"/>
        <dbReference type="ChEBI" id="CHEBI:57287"/>
        <dbReference type="ChEBI" id="CHEBI:57379"/>
        <dbReference type="ChEBI" id="CHEBI:74151"/>
        <dbReference type="EC" id="2.3.1.225"/>
    </reaction>
</comment>
<comment type="subcellular location">
    <subcellularLocation>
        <location evidence="1">Membrane</location>
        <topology evidence="1">Multi-pass membrane protein</topology>
    </subcellularLocation>
</comment>
<keyword evidence="3 7" id="KW-0812">Transmembrane</keyword>
<evidence type="ECO:0000256" key="4">
    <source>
        <dbReference type="ARBA" id="ARBA00022989"/>
    </source>
</evidence>
<dbReference type="PANTHER" id="PTHR12246">
    <property type="entry name" value="PALMITOYLTRANSFERASE ZDHHC16"/>
    <property type="match status" value="1"/>
</dbReference>
<feature type="transmembrane region" description="Helical" evidence="7">
    <location>
        <begin position="192"/>
        <end position="214"/>
    </location>
</feature>
<sequence>MAWLVKDVCGIICALLAWVLLAFAQYTLLTIVLLPQPDTFRKYFHLVVFEFFSILLVIAHLKTILTDPGSVPQKTATPEYLRELEQNEFQQPNNVVYKCPECCSVKPERAHHCSVCKRCIRKMDHHCPWVNNCIGERNQKYFVLFTLYVAVLSFHALYLTVTHIMNCLESDWDSSHNSCSMMSKGRPSPGKLILLVFLVFEALLFSLFSLIMFYMQMKAIWTDWTGIEHLKRESRDRRSGCMSLRSVCGNHMILWLSPLTKPPPKINPLITSHARSSSYMNYPV</sequence>
<evidence type="ECO:0000256" key="7">
    <source>
        <dbReference type="RuleBase" id="RU079119"/>
    </source>
</evidence>
<dbReference type="PROSITE" id="PS50216">
    <property type="entry name" value="DHHC"/>
    <property type="match status" value="1"/>
</dbReference>
<evidence type="ECO:0000256" key="1">
    <source>
        <dbReference type="ARBA" id="ARBA00004141"/>
    </source>
</evidence>
<name>A0A6G1SKI3_9ACAR</name>
<gene>
    <name evidence="9" type="primary">Zdhhc3</name>
    <name evidence="9" type="ORF">g.559</name>
</gene>
<evidence type="ECO:0000313" key="9">
    <source>
        <dbReference type="EMBL" id="MDE50687.1"/>
    </source>
</evidence>
<dbReference type="InterPro" id="IPR039859">
    <property type="entry name" value="PFA4/ZDH16/20/ERF2-like"/>
</dbReference>
<organism evidence="9">
    <name type="scientific">Aceria tosichella</name>
    <name type="common">wheat curl mite</name>
    <dbReference type="NCBI Taxonomy" id="561515"/>
    <lineage>
        <taxon>Eukaryota</taxon>
        <taxon>Metazoa</taxon>
        <taxon>Ecdysozoa</taxon>
        <taxon>Arthropoda</taxon>
        <taxon>Chelicerata</taxon>
        <taxon>Arachnida</taxon>
        <taxon>Acari</taxon>
        <taxon>Acariformes</taxon>
        <taxon>Trombidiformes</taxon>
        <taxon>Prostigmata</taxon>
        <taxon>Eupodina</taxon>
        <taxon>Eriophyoidea</taxon>
        <taxon>Eriophyidae</taxon>
        <taxon>Eriophyinae</taxon>
        <taxon>Aceriini</taxon>
        <taxon>Aceria</taxon>
    </lineage>
</organism>
<keyword evidence="2 7" id="KW-0808">Transferase</keyword>
<evidence type="ECO:0000256" key="5">
    <source>
        <dbReference type="ARBA" id="ARBA00023136"/>
    </source>
</evidence>
<dbReference type="GO" id="GO:0019706">
    <property type="term" value="F:protein-cysteine S-palmitoyltransferase activity"/>
    <property type="evidence" value="ECO:0007669"/>
    <property type="project" value="UniProtKB-EC"/>
</dbReference>
<dbReference type="GO" id="GO:0016020">
    <property type="term" value="C:membrane"/>
    <property type="evidence" value="ECO:0007669"/>
    <property type="project" value="UniProtKB-SubCell"/>
</dbReference>
<dbReference type="InterPro" id="IPR001594">
    <property type="entry name" value="Palmitoyltrfase_DHHC"/>
</dbReference>
<comment type="similarity">
    <text evidence="7">Belongs to the DHHC palmitoyltransferase family.</text>
</comment>
<dbReference type="EC" id="2.3.1.225" evidence="7"/>
<dbReference type="EMBL" id="GGYP01005916">
    <property type="protein sequence ID" value="MDE50687.1"/>
    <property type="molecule type" value="Transcribed_RNA"/>
</dbReference>
<keyword evidence="6 7" id="KW-0012">Acyltransferase</keyword>